<keyword evidence="1" id="KW-0472">Membrane</keyword>
<sequence length="282" mass="32206">MSQDVISYAFVFRQATSHCYSSLAFLIYDWLLNFESEVQHIWMQPQKRVFRWLYIYFRYFSMLIQAIHPSIMDYFAGGHGSPSFCLAWKIYAPLVTQVNTTAVEMLLAVRVYALFNRSRRIAFLVGFHILLDVISSVVNAVYTIQATKHHGPYCISSKPPRQLLYHSIIVLSTQITLMGLTLLKTVLSRRSGWGRTPIVSLLLRDSRAVLFVISALCLLSIGLCRLDGARTTVMFFWSVSILSSSGCWLLMNTQQLVAHYPTRKEHSASIRPPVLSTIIEIE</sequence>
<dbReference type="EMBL" id="JABBWD010000039">
    <property type="protein sequence ID" value="KAG1774745.1"/>
    <property type="molecule type" value="Genomic_DNA"/>
</dbReference>
<dbReference type="Proteomes" id="UP000714275">
    <property type="component" value="Unassembled WGS sequence"/>
</dbReference>
<feature type="transmembrane region" description="Helical" evidence="1">
    <location>
        <begin position="208"/>
        <end position="228"/>
    </location>
</feature>
<evidence type="ECO:0000256" key="1">
    <source>
        <dbReference type="SAM" id="Phobius"/>
    </source>
</evidence>
<dbReference type="OrthoDB" id="2637653at2759"/>
<evidence type="ECO:0000313" key="4">
    <source>
        <dbReference type="Proteomes" id="UP000714275"/>
    </source>
</evidence>
<comment type="caution">
    <text evidence="3">The sequence shown here is derived from an EMBL/GenBank/DDBJ whole genome shotgun (WGS) entry which is preliminary data.</text>
</comment>
<feature type="transmembrane region" description="Helical" evidence="1">
    <location>
        <begin position="88"/>
        <end position="109"/>
    </location>
</feature>
<keyword evidence="1" id="KW-0812">Transmembrane</keyword>
<keyword evidence="4" id="KW-1185">Reference proteome</keyword>
<accession>A0A9P6ZQ52</accession>
<reference evidence="3" key="1">
    <citation type="journal article" date="2020" name="New Phytol.">
        <title>Comparative genomics reveals dynamic genome evolution in host specialist ectomycorrhizal fungi.</title>
        <authorList>
            <person name="Lofgren L.A."/>
            <person name="Nguyen N.H."/>
            <person name="Vilgalys R."/>
            <person name="Ruytinx J."/>
            <person name="Liao H.L."/>
            <person name="Branco S."/>
            <person name="Kuo A."/>
            <person name="LaButti K."/>
            <person name="Lipzen A."/>
            <person name="Andreopoulos W."/>
            <person name="Pangilinan J."/>
            <person name="Riley R."/>
            <person name="Hundley H."/>
            <person name="Na H."/>
            <person name="Barry K."/>
            <person name="Grigoriev I.V."/>
            <person name="Stajich J.E."/>
            <person name="Kennedy P.G."/>
        </authorList>
    </citation>
    <scope>NUCLEOTIDE SEQUENCE</scope>
    <source>
        <strain evidence="3">DOB743</strain>
    </source>
</reference>
<organism evidence="3 4">
    <name type="scientific">Suillus placidus</name>
    <dbReference type="NCBI Taxonomy" id="48579"/>
    <lineage>
        <taxon>Eukaryota</taxon>
        <taxon>Fungi</taxon>
        <taxon>Dikarya</taxon>
        <taxon>Basidiomycota</taxon>
        <taxon>Agaricomycotina</taxon>
        <taxon>Agaricomycetes</taxon>
        <taxon>Agaricomycetidae</taxon>
        <taxon>Boletales</taxon>
        <taxon>Suillineae</taxon>
        <taxon>Suillaceae</taxon>
        <taxon>Suillus</taxon>
    </lineage>
</organism>
<dbReference type="InterPro" id="IPR045340">
    <property type="entry name" value="DUF6533"/>
</dbReference>
<proteinExistence type="predicted"/>
<name>A0A9P6ZQ52_9AGAM</name>
<feature type="transmembrane region" description="Helical" evidence="1">
    <location>
        <begin position="234"/>
        <end position="251"/>
    </location>
</feature>
<dbReference type="AlphaFoldDB" id="A0A9P6ZQ52"/>
<gene>
    <name evidence="3" type="ORF">EV702DRAFT_1122482</name>
</gene>
<keyword evidence="1" id="KW-1133">Transmembrane helix</keyword>
<feature type="transmembrane region" description="Helical" evidence="1">
    <location>
        <begin position="49"/>
        <end position="68"/>
    </location>
</feature>
<protein>
    <recommendedName>
        <fullName evidence="2">DUF6533 domain-containing protein</fullName>
    </recommendedName>
</protein>
<evidence type="ECO:0000313" key="3">
    <source>
        <dbReference type="EMBL" id="KAG1774745.1"/>
    </source>
</evidence>
<feature type="domain" description="DUF6533" evidence="2">
    <location>
        <begin position="21"/>
        <end position="63"/>
    </location>
</feature>
<feature type="transmembrane region" description="Helical" evidence="1">
    <location>
        <begin position="164"/>
        <end position="187"/>
    </location>
</feature>
<feature type="transmembrane region" description="Helical" evidence="1">
    <location>
        <begin position="121"/>
        <end position="144"/>
    </location>
</feature>
<evidence type="ECO:0000259" key="2">
    <source>
        <dbReference type="Pfam" id="PF20151"/>
    </source>
</evidence>
<dbReference type="Pfam" id="PF20151">
    <property type="entry name" value="DUF6533"/>
    <property type="match status" value="1"/>
</dbReference>